<proteinExistence type="predicted"/>
<feature type="transmembrane region" description="Helical" evidence="1">
    <location>
        <begin position="76"/>
        <end position="96"/>
    </location>
</feature>
<keyword evidence="1" id="KW-0472">Membrane</keyword>
<dbReference type="Proteomes" id="UP000273898">
    <property type="component" value="Unassembled WGS sequence"/>
</dbReference>
<evidence type="ECO:0000313" key="2">
    <source>
        <dbReference type="EMBL" id="RLJ74842.1"/>
    </source>
</evidence>
<accession>A0A497XXC6</accession>
<reference evidence="2 4" key="1">
    <citation type="submission" date="2018-10" db="EMBL/GenBank/DDBJ databases">
        <title>Genomic Encyclopedia of Archaeal and Bacterial Type Strains, Phase II (KMG-II): from individual species to whole genera.</title>
        <authorList>
            <person name="Goeker M."/>
        </authorList>
    </citation>
    <scope>NUCLEOTIDE SEQUENCE [LARGE SCALE GENOMIC DNA]</scope>
    <source>
        <strain evidence="2 4">DSM 19624</strain>
    </source>
</reference>
<keyword evidence="1" id="KW-0812">Transmembrane</keyword>
<name>A0A497XXC6_9SPHI</name>
<feature type="transmembrane region" description="Helical" evidence="1">
    <location>
        <begin position="198"/>
        <end position="220"/>
    </location>
</feature>
<evidence type="ECO:0000313" key="3">
    <source>
        <dbReference type="EMBL" id="TFB29973.1"/>
    </source>
</evidence>
<keyword evidence="1" id="KW-1133">Transmembrane helix</keyword>
<dbReference type="RefSeq" id="WP_134380661.1">
    <property type="nucleotide sequence ID" value="NZ_RCCK01000012.1"/>
</dbReference>
<dbReference type="AlphaFoldDB" id="A0A497XXC6"/>
<feature type="transmembrane region" description="Helical" evidence="1">
    <location>
        <begin position="227"/>
        <end position="244"/>
    </location>
</feature>
<dbReference type="EMBL" id="RCCK01000012">
    <property type="protein sequence ID" value="RLJ74842.1"/>
    <property type="molecule type" value="Genomic_DNA"/>
</dbReference>
<comment type="caution">
    <text evidence="2">The sequence shown here is derived from an EMBL/GenBank/DDBJ whole genome shotgun (WGS) entry which is preliminary data.</text>
</comment>
<evidence type="ECO:0000313" key="4">
    <source>
        <dbReference type="Proteomes" id="UP000273898"/>
    </source>
</evidence>
<evidence type="ECO:0000313" key="5">
    <source>
        <dbReference type="Proteomes" id="UP000297429"/>
    </source>
</evidence>
<feature type="transmembrane region" description="Helical" evidence="1">
    <location>
        <begin position="156"/>
        <end position="178"/>
    </location>
</feature>
<reference evidence="3 5" key="2">
    <citation type="submission" date="2019-03" db="EMBL/GenBank/DDBJ databases">
        <authorList>
            <person name="He R.-H."/>
        </authorList>
    </citation>
    <scope>NUCLEOTIDE SEQUENCE [LARGE SCALE GENOMIC DNA]</scope>
    <source>
        <strain evidence="3 5">DSM 19624</strain>
    </source>
</reference>
<gene>
    <name evidence="2" type="ORF">BCL90_3185</name>
    <name evidence="3" type="ORF">E3V97_17480</name>
</gene>
<evidence type="ECO:0000256" key="1">
    <source>
        <dbReference type="SAM" id="Phobius"/>
    </source>
</evidence>
<dbReference type="EMBL" id="SOPX01000003">
    <property type="protein sequence ID" value="TFB29973.1"/>
    <property type="molecule type" value="Genomic_DNA"/>
</dbReference>
<feature type="transmembrane region" description="Helical" evidence="1">
    <location>
        <begin position="44"/>
        <end position="64"/>
    </location>
</feature>
<feature type="transmembrane region" description="Helical" evidence="1">
    <location>
        <begin position="127"/>
        <end position="144"/>
    </location>
</feature>
<protein>
    <submittedName>
        <fullName evidence="2">Uncharacterized protein</fullName>
    </submittedName>
</protein>
<sequence>MFSLFFIIIAIRVMNKYLDKDSGKLTVMDNPNNGTNKIENFSPLVFHLVIIALILISCFTPGILNAERIKILIADGVFQFVSTMLIVIIGLINPFISFSPETRSKLEQKASETDFEWMKWLLVSKNWQLLKAFFCIAIVAYFIYKGYLVIPNLNQGVLSGIAIFLILFFVFGNLIQLIKDPVLFKRKTLFRLSMLYRSFKLSFFISAGSILAIFLTATILKLDIDKLVNIQGIILLVYNVVMAYNEYRVLNA</sequence>
<organism evidence="2 4">
    <name type="scientific">Pedobacter alluvionis</name>
    <dbReference type="NCBI Taxonomy" id="475253"/>
    <lineage>
        <taxon>Bacteria</taxon>
        <taxon>Pseudomonadati</taxon>
        <taxon>Bacteroidota</taxon>
        <taxon>Sphingobacteriia</taxon>
        <taxon>Sphingobacteriales</taxon>
        <taxon>Sphingobacteriaceae</taxon>
        <taxon>Pedobacter</taxon>
    </lineage>
</organism>
<keyword evidence="5" id="KW-1185">Reference proteome</keyword>
<dbReference type="Proteomes" id="UP000297429">
    <property type="component" value="Unassembled WGS sequence"/>
</dbReference>